<comment type="caution">
    <text evidence="3">The sequence shown here is derived from an EMBL/GenBank/DDBJ whole genome shotgun (WGS) entry which is preliminary data.</text>
</comment>
<dbReference type="RefSeq" id="WP_116189241.1">
    <property type="nucleotide sequence ID" value="NZ_QTTN01000011.1"/>
</dbReference>
<proteinExistence type="predicted"/>
<gene>
    <name evidence="3" type="ORF">A8990_111127</name>
</gene>
<dbReference type="Pfam" id="PF22882">
    <property type="entry name" value="GT-D-like"/>
    <property type="match status" value="1"/>
</dbReference>
<feature type="compositionally biased region" description="Basic residues" evidence="1">
    <location>
        <begin position="75"/>
        <end position="105"/>
    </location>
</feature>
<protein>
    <recommendedName>
        <fullName evidence="2">GT-D fold-like domain-containing protein</fullName>
    </recommendedName>
</protein>
<dbReference type="AlphaFoldDB" id="A0A3D9S9V4"/>
<evidence type="ECO:0000313" key="4">
    <source>
        <dbReference type="Proteomes" id="UP000256304"/>
    </source>
</evidence>
<dbReference type="OrthoDB" id="2655332at2"/>
<keyword evidence="4" id="KW-1185">Reference proteome</keyword>
<evidence type="ECO:0000256" key="1">
    <source>
        <dbReference type="SAM" id="MobiDB-lite"/>
    </source>
</evidence>
<dbReference type="Proteomes" id="UP000256304">
    <property type="component" value="Unassembled WGS sequence"/>
</dbReference>
<evidence type="ECO:0000313" key="3">
    <source>
        <dbReference type="EMBL" id="REE86230.1"/>
    </source>
</evidence>
<dbReference type="EMBL" id="QTTN01000011">
    <property type="protein sequence ID" value="REE86230.1"/>
    <property type="molecule type" value="Genomic_DNA"/>
</dbReference>
<dbReference type="InterPro" id="IPR049785">
    <property type="entry name" value="GT-D-like_firm"/>
</dbReference>
<feature type="domain" description="GT-D fold-like" evidence="2">
    <location>
        <begin position="175"/>
        <end position="385"/>
    </location>
</feature>
<sequence length="392" mass="42074">MSKGIGLGMSIRTSTNRAPLSRVKQPSVTTSKVQSQQLTDAPAKSTSKAAHKPAVKRTPAASGGTSGASGETHRPISRPRGTKRRSGGGRKRPLGGRRNRRRRRTPALAHPPTEQRQYHDNAFTAGYELGKYEGGEHMLEQALPLHLLLPEVSLQEVIALGAAQLVPRCVPLIGVHEVYGEIEQAIEERRPCSIVRIGDGELLTLAQDVVYDAGTISREGTFLPYAGVVPPDLAARDQLVEAIRGATIVGVPQSRRKHFHPLLHAVFRANHIDLGALRLTSSTVNYALEQTGLLSRLLLGKQLLVIGNTAPALVHVLAQHGCAISGMITPVRGVKDVDRVMHEAHGIVFDLALVSAGIPAVTICTRIANELGRVALDFGHMADAIVKGQLTF</sequence>
<feature type="compositionally biased region" description="Polar residues" evidence="1">
    <location>
        <begin position="11"/>
        <end position="48"/>
    </location>
</feature>
<dbReference type="NCBIfam" id="NF040628">
    <property type="entry name" value="GT-D_rel"/>
    <property type="match status" value="1"/>
</dbReference>
<evidence type="ECO:0000259" key="2">
    <source>
        <dbReference type="Pfam" id="PF22882"/>
    </source>
</evidence>
<accession>A0A3D9S9V4</accession>
<dbReference type="InterPro" id="IPR055171">
    <property type="entry name" value="GT-D-like"/>
</dbReference>
<reference evidence="3 4" key="1">
    <citation type="submission" date="2018-08" db="EMBL/GenBank/DDBJ databases">
        <title>Genomic Encyclopedia of Type Strains, Phase III (KMG-III): the genomes of soil and plant-associated and newly described type strains.</title>
        <authorList>
            <person name="Whitman W."/>
        </authorList>
    </citation>
    <scope>NUCLEOTIDE SEQUENCE [LARGE SCALE GENOMIC DNA]</scope>
    <source>
        <strain evidence="3 4">CGMCC 1.10966</strain>
    </source>
</reference>
<organism evidence="3 4">
    <name type="scientific">Paenibacillus taihuensis</name>
    <dbReference type="NCBI Taxonomy" id="1156355"/>
    <lineage>
        <taxon>Bacteria</taxon>
        <taxon>Bacillati</taxon>
        <taxon>Bacillota</taxon>
        <taxon>Bacilli</taxon>
        <taxon>Bacillales</taxon>
        <taxon>Paenibacillaceae</taxon>
        <taxon>Paenibacillus</taxon>
    </lineage>
</organism>
<feature type="region of interest" description="Disordered" evidence="1">
    <location>
        <begin position="1"/>
        <end position="120"/>
    </location>
</feature>
<name>A0A3D9S9V4_9BACL</name>